<reference evidence="4 5" key="1">
    <citation type="submission" date="2015-06" db="EMBL/GenBank/DDBJ databases">
        <title>Genome sequence of Pseudoalteromonas peptidolytica.</title>
        <authorList>
            <person name="Xie B.-B."/>
            <person name="Rong J.-C."/>
            <person name="Qin Q.-L."/>
            <person name="Zhang Y.-Z."/>
        </authorList>
    </citation>
    <scope>NUCLEOTIDE SEQUENCE [LARGE SCALE GENOMIC DNA]</scope>
    <source>
        <strain evidence="4 5">F12-50-A1</strain>
    </source>
</reference>
<evidence type="ECO:0000256" key="1">
    <source>
        <dbReference type="ARBA" id="ARBA00022801"/>
    </source>
</evidence>
<feature type="chain" id="PRO_5034983386" description="Peptidase S9 prolyl oligopeptidase catalytic domain-containing protein" evidence="2">
    <location>
        <begin position="19"/>
        <end position="647"/>
    </location>
</feature>
<dbReference type="GO" id="GO:0006508">
    <property type="term" value="P:proteolysis"/>
    <property type="evidence" value="ECO:0007669"/>
    <property type="project" value="InterPro"/>
</dbReference>
<evidence type="ECO:0000256" key="2">
    <source>
        <dbReference type="SAM" id="SignalP"/>
    </source>
</evidence>
<feature type="domain" description="Peptidase S9 prolyl oligopeptidase catalytic" evidence="3">
    <location>
        <begin position="436"/>
        <end position="646"/>
    </location>
</feature>
<gene>
    <name evidence="4" type="ORF">PPEP_a2434</name>
</gene>
<dbReference type="InterPro" id="IPR029058">
    <property type="entry name" value="AB_hydrolase_fold"/>
</dbReference>
<protein>
    <recommendedName>
        <fullName evidence="3">Peptidase S9 prolyl oligopeptidase catalytic domain-containing protein</fullName>
    </recommendedName>
</protein>
<dbReference type="InterPro" id="IPR002470">
    <property type="entry name" value="Peptidase_S9A"/>
</dbReference>
<dbReference type="FunFam" id="3.40.50.1820:FF:000442">
    <property type="entry name" value="Subfamily S9C unassigned peptidase"/>
    <property type="match status" value="1"/>
</dbReference>
<proteinExistence type="predicted"/>
<sequence>MKKFLILAVGLLATQALAKSVVPLEHFSKGSEFSDVQISPNGEYLSFITKREGKNTLGFLQLDKFKLLHAVRFDDNAQIGRYEWVNDNRVVLEKQYIRGWKDHPEYHGELFGVNADGSRGKYLVGYQGEGQTGSRLRKATPLYGTSYILDPLVNDEDKMLIVTYPWSGSKEPVTRVYEVNVHTGVRRKVTASPRKMGSFLTDHHGEVRAVVTQDDDGYSSVYTRTAKQSDWVELKLADELDDFWMHGFDKTGKSVYLSASKNGEPKAFYQLNLESKALTHIFQDKEVDPTKVWVDPLDKSPFAIELDPGYPTYAFIDDNANWSQRLKSLVASIPGNQIRIVSSTRDGEQVVVFASSDTNPGDYYLYNSKENKMRYLASARQWIAPAKMSNMEAIAFTSRDGLTINGYLTTPLGKEKKNLPLIVMPHGGPHGPRDFWQFDPEVQMLASRGIAVLQVNFRGSGGYGEAFERLGYQKWGKEIQYDIIDGTKDLIAKGIVDDKRICIMGASFGGYSALQSAILEPDLFQCAVGVVGVYDLPLMFEEGDVAQRSSGVAYLERVLGTDEKQLKAFSPSYNADKLKVPVLIVHGGEDQRAPIEQAESIIDALKEAKVPHQYYLLEDEGHGFYKPEHRLKYYQKVLAFLEQPLKL</sequence>
<dbReference type="GO" id="GO:0004252">
    <property type="term" value="F:serine-type endopeptidase activity"/>
    <property type="evidence" value="ECO:0007669"/>
    <property type="project" value="InterPro"/>
</dbReference>
<dbReference type="InterPro" id="IPR001375">
    <property type="entry name" value="Peptidase_S9_cat"/>
</dbReference>
<dbReference type="Pfam" id="PF00326">
    <property type="entry name" value="Peptidase_S9"/>
    <property type="match status" value="1"/>
</dbReference>
<dbReference type="Proteomes" id="UP000660708">
    <property type="component" value="Unassembled WGS sequence"/>
</dbReference>
<keyword evidence="5" id="KW-1185">Reference proteome</keyword>
<name>A0A8I0T1Q5_9GAMM</name>
<dbReference type="AlphaFoldDB" id="A0A8I0T1Q5"/>
<dbReference type="PANTHER" id="PTHR42776">
    <property type="entry name" value="SERINE PEPTIDASE S9 FAMILY MEMBER"/>
    <property type="match status" value="1"/>
</dbReference>
<dbReference type="Gene3D" id="3.40.50.1820">
    <property type="entry name" value="alpha/beta hydrolase"/>
    <property type="match status" value="1"/>
</dbReference>
<feature type="signal peptide" evidence="2">
    <location>
        <begin position="1"/>
        <end position="18"/>
    </location>
</feature>
<evidence type="ECO:0000259" key="3">
    <source>
        <dbReference type="Pfam" id="PF00326"/>
    </source>
</evidence>
<keyword evidence="2" id="KW-0732">Signal</keyword>
<organism evidence="4 5">
    <name type="scientific">Pseudoalteromonas peptidolytica F12-50-A1</name>
    <dbReference type="NCBI Taxonomy" id="1315280"/>
    <lineage>
        <taxon>Bacteria</taxon>
        <taxon>Pseudomonadati</taxon>
        <taxon>Pseudomonadota</taxon>
        <taxon>Gammaproteobacteria</taxon>
        <taxon>Alteromonadales</taxon>
        <taxon>Pseudoalteromonadaceae</taxon>
        <taxon>Pseudoalteromonas</taxon>
    </lineage>
</organism>
<dbReference type="RefSeq" id="WP_147388940.1">
    <property type="nucleotide sequence ID" value="NZ_AQHF01000017.1"/>
</dbReference>
<evidence type="ECO:0000313" key="5">
    <source>
        <dbReference type="Proteomes" id="UP000660708"/>
    </source>
</evidence>
<comment type="caution">
    <text evidence="4">The sequence shown here is derived from an EMBL/GenBank/DDBJ whole genome shotgun (WGS) entry which is preliminary data.</text>
</comment>
<accession>A0A8I0T1Q5</accession>
<keyword evidence="1" id="KW-0378">Hydrolase</keyword>
<evidence type="ECO:0000313" key="4">
    <source>
        <dbReference type="EMBL" id="MBE0344776.1"/>
    </source>
</evidence>
<dbReference type="PANTHER" id="PTHR42776:SF27">
    <property type="entry name" value="DIPEPTIDYL PEPTIDASE FAMILY MEMBER 6"/>
    <property type="match status" value="1"/>
</dbReference>
<dbReference type="PRINTS" id="PR00862">
    <property type="entry name" value="PROLIGOPTASE"/>
</dbReference>
<dbReference type="SUPFAM" id="SSF82171">
    <property type="entry name" value="DPP6 N-terminal domain-like"/>
    <property type="match status" value="1"/>
</dbReference>
<dbReference type="EMBL" id="AQHF01000017">
    <property type="protein sequence ID" value="MBE0344776.1"/>
    <property type="molecule type" value="Genomic_DNA"/>
</dbReference>
<dbReference type="SUPFAM" id="SSF53474">
    <property type="entry name" value="alpha/beta-Hydrolases"/>
    <property type="match status" value="1"/>
</dbReference>